<accession>A0A6L2N4L3</accession>
<name>A0A6L2N4L3_TANCI</name>
<sequence length="77" mass="8589">MVGDTHLGGDDFDKVRTFHGLTSPGDLFFFNNGRLTTSLFISRKSCGKLKCGGSWNQHDPLDIYAEECCDEGPNYRV</sequence>
<protein>
    <submittedName>
        <fullName evidence="1">Uncharacterized protein</fullName>
    </submittedName>
</protein>
<gene>
    <name evidence="1" type="ORF">Tci_053031</name>
</gene>
<dbReference type="EMBL" id="BKCJ010008199">
    <property type="protein sequence ID" value="GEU81053.1"/>
    <property type="molecule type" value="Genomic_DNA"/>
</dbReference>
<evidence type="ECO:0000313" key="1">
    <source>
        <dbReference type="EMBL" id="GEU81053.1"/>
    </source>
</evidence>
<comment type="caution">
    <text evidence="1">The sequence shown here is derived from an EMBL/GenBank/DDBJ whole genome shotgun (WGS) entry which is preliminary data.</text>
</comment>
<reference evidence="1" key="1">
    <citation type="journal article" date="2019" name="Sci. Rep.">
        <title>Draft genome of Tanacetum cinerariifolium, the natural source of mosquito coil.</title>
        <authorList>
            <person name="Yamashiro T."/>
            <person name="Shiraishi A."/>
            <person name="Satake H."/>
            <person name="Nakayama K."/>
        </authorList>
    </citation>
    <scope>NUCLEOTIDE SEQUENCE</scope>
</reference>
<dbReference type="AlphaFoldDB" id="A0A6L2N4L3"/>
<organism evidence="1">
    <name type="scientific">Tanacetum cinerariifolium</name>
    <name type="common">Dalmatian daisy</name>
    <name type="synonym">Chrysanthemum cinerariifolium</name>
    <dbReference type="NCBI Taxonomy" id="118510"/>
    <lineage>
        <taxon>Eukaryota</taxon>
        <taxon>Viridiplantae</taxon>
        <taxon>Streptophyta</taxon>
        <taxon>Embryophyta</taxon>
        <taxon>Tracheophyta</taxon>
        <taxon>Spermatophyta</taxon>
        <taxon>Magnoliopsida</taxon>
        <taxon>eudicotyledons</taxon>
        <taxon>Gunneridae</taxon>
        <taxon>Pentapetalae</taxon>
        <taxon>asterids</taxon>
        <taxon>campanulids</taxon>
        <taxon>Asterales</taxon>
        <taxon>Asteraceae</taxon>
        <taxon>Asteroideae</taxon>
        <taxon>Anthemideae</taxon>
        <taxon>Anthemidinae</taxon>
        <taxon>Tanacetum</taxon>
    </lineage>
</organism>
<proteinExistence type="predicted"/>